<reference evidence="1" key="1">
    <citation type="submission" date="2025-08" db="UniProtKB">
        <authorList>
            <consortium name="Ensembl"/>
        </authorList>
    </citation>
    <scope>IDENTIFICATION</scope>
</reference>
<name>A0A670ZLH5_PSETE</name>
<dbReference type="GO" id="GO:0006974">
    <property type="term" value="P:DNA damage response"/>
    <property type="evidence" value="ECO:0007669"/>
    <property type="project" value="InterPro"/>
</dbReference>
<dbReference type="PANTHER" id="PTHR37079:SF4">
    <property type="entry name" value="SERINE_THREONINE-PROTEIN KINASE ATM"/>
    <property type="match status" value="1"/>
</dbReference>
<keyword evidence="2" id="KW-1185">Reference proteome</keyword>
<reference evidence="1" key="2">
    <citation type="submission" date="2025-09" db="UniProtKB">
        <authorList>
            <consortium name="Ensembl"/>
        </authorList>
    </citation>
    <scope>IDENTIFICATION</scope>
</reference>
<dbReference type="PANTHER" id="PTHR37079">
    <property type="entry name" value="SERINE/THREONINE-PROTEIN KINASE ATM"/>
    <property type="match status" value="1"/>
</dbReference>
<dbReference type="GO" id="GO:0004674">
    <property type="term" value="F:protein serine/threonine kinase activity"/>
    <property type="evidence" value="ECO:0007669"/>
    <property type="project" value="InterPro"/>
</dbReference>
<evidence type="ECO:0000313" key="1">
    <source>
        <dbReference type="Ensembl" id="ENSPTXP00000023590.1"/>
    </source>
</evidence>
<dbReference type="OMA" id="AYERHHP"/>
<dbReference type="AlphaFoldDB" id="A0A670ZLH5"/>
<dbReference type="Proteomes" id="UP000472273">
    <property type="component" value="Unplaced"/>
</dbReference>
<accession>A0A670ZLH5</accession>
<dbReference type="InterPro" id="IPR038980">
    <property type="entry name" value="ATM_plant"/>
</dbReference>
<sequence>MTLHEPIDIKPEENSDLITFTGDLDPAPNPPYFPSFIIQATLDYINRYYKTKSNGIIAILSKNPESFHKILFAVWKQVSGTQNNYKKHRMLMIYHFFVNLLLKEIKDGLGGAWAFVLRDVIYSMIHHITTLFY</sequence>
<dbReference type="Ensembl" id="ENSPTXT00000024322.1">
    <property type="protein sequence ID" value="ENSPTXP00000023590.1"/>
    <property type="gene ID" value="ENSPTXG00000016401.1"/>
</dbReference>
<dbReference type="GeneTree" id="ENSGT00670000098061"/>
<proteinExistence type="predicted"/>
<protein>
    <submittedName>
        <fullName evidence="1">Uncharacterized protein</fullName>
    </submittedName>
</protein>
<evidence type="ECO:0000313" key="2">
    <source>
        <dbReference type="Proteomes" id="UP000472273"/>
    </source>
</evidence>
<organism evidence="1 2">
    <name type="scientific">Pseudonaja textilis</name>
    <name type="common">Eastern brown snake</name>
    <dbReference type="NCBI Taxonomy" id="8673"/>
    <lineage>
        <taxon>Eukaryota</taxon>
        <taxon>Metazoa</taxon>
        <taxon>Chordata</taxon>
        <taxon>Craniata</taxon>
        <taxon>Vertebrata</taxon>
        <taxon>Euteleostomi</taxon>
        <taxon>Lepidosauria</taxon>
        <taxon>Squamata</taxon>
        <taxon>Bifurcata</taxon>
        <taxon>Unidentata</taxon>
        <taxon>Episquamata</taxon>
        <taxon>Toxicofera</taxon>
        <taxon>Serpentes</taxon>
        <taxon>Colubroidea</taxon>
        <taxon>Elapidae</taxon>
        <taxon>Hydrophiinae</taxon>
        <taxon>Pseudonaja</taxon>
    </lineage>
</organism>